<keyword evidence="2" id="KW-0677">Repeat</keyword>
<accession>A0A4Q2DA30</accession>
<keyword evidence="1 3" id="KW-0853">WD repeat</keyword>
<feature type="repeat" description="WD" evidence="3">
    <location>
        <begin position="337"/>
        <end position="370"/>
    </location>
</feature>
<reference evidence="4 5" key="1">
    <citation type="submission" date="2019-01" db="EMBL/GenBank/DDBJ databases">
        <title>Draft genome sequence of Psathyrella aberdarensis IHI B618.</title>
        <authorList>
            <person name="Buettner E."/>
            <person name="Kellner H."/>
        </authorList>
    </citation>
    <scope>NUCLEOTIDE SEQUENCE [LARGE SCALE GENOMIC DNA]</scope>
    <source>
        <strain evidence="4 5">IHI B618</strain>
    </source>
</reference>
<comment type="caution">
    <text evidence="4">The sequence shown here is derived from an EMBL/GenBank/DDBJ whole genome shotgun (WGS) entry which is preliminary data.</text>
</comment>
<dbReference type="Pfam" id="PF00400">
    <property type="entry name" value="WD40"/>
    <property type="match status" value="7"/>
</dbReference>
<dbReference type="AlphaFoldDB" id="A0A4Q2DA30"/>
<dbReference type="InterPro" id="IPR019775">
    <property type="entry name" value="WD40_repeat_CS"/>
</dbReference>
<dbReference type="STRING" id="2316362.A0A4Q2DA30"/>
<evidence type="ECO:0000256" key="1">
    <source>
        <dbReference type="ARBA" id="ARBA00022574"/>
    </source>
</evidence>
<feature type="repeat" description="WD" evidence="3">
    <location>
        <begin position="202"/>
        <end position="243"/>
    </location>
</feature>
<sequence>MAGPSAWMGKGADVTGRKMRVENDLIEEIKIHEGQKIHYSFVLGEKASPYVPKARPHRNDPSFWDNLRNEPLQNSTKLLEIDAFYRGVDAVSQIWAGSPVDDMMKQIFEDESGPQFFYDEVIETIRSWDNKLPESQLNVQHRFLSRTGEFLQEKSRSITLRKWRNIGTPLVELLKRSSDEDRRVIENFQQQYTEDVYCLFKLGGHAKPVQSVAISPDGKHIVSSSSDNTIRIWDMEKGTQVGEPLLGHTDGIRSVAISPTNGELIVSGSDDETILIWDAETRAKVGELRGHEGRVLSVAFSHDGRHAISGSRDTTIRIWDAAAGTQVGVPLQETQWVRSVKISPDGKRIVSGSDRTIRIWDAETRTQVGEELQGHMRVVWSVAVSPDSKRIVSGSWDETIRIWDAETGTQVGVPLQGRCKAIKSVAISPDGKHIVSGSSDRTIRVWDVETGKRVGEPLRGHADFVLSVAISPDGKRIVSGSIDGTVRIWNAEAILV</sequence>
<feature type="repeat" description="WD" evidence="3">
    <location>
        <begin position="288"/>
        <end position="329"/>
    </location>
</feature>
<dbReference type="PANTHER" id="PTHR22847">
    <property type="entry name" value="WD40 REPEAT PROTEIN"/>
    <property type="match status" value="1"/>
</dbReference>
<dbReference type="PROSITE" id="PS50294">
    <property type="entry name" value="WD_REPEATS_REGION"/>
    <property type="match status" value="6"/>
</dbReference>
<dbReference type="InterPro" id="IPR001680">
    <property type="entry name" value="WD40_rpt"/>
</dbReference>
<dbReference type="InterPro" id="IPR020472">
    <property type="entry name" value="WD40_PAC1"/>
</dbReference>
<evidence type="ECO:0000313" key="4">
    <source>
        <dbReference type="EMBL" id="RXW15516.1"/>
    </source>
</evidence>
<dbReference type="PROSITE" id="PS50082">
    <property type="entry name" value="WD_REPEATS_2"/>
    <property type="match status" value="7"/>
</dbReference>
<dbReference type="InterPro" id="IPR015943">
    <property type="entry name" value="WD40/YVTN_repeat-like_dom_sf"/>
</dbReference>
<feature type="repeat" description="WD" evidence="3">
    <location>
        <begin position="245"/>
        <end position="287"/>
    </location>
</feature>
<dbReference type="SMART" id="SM00320">
    <property type="entry name" value="WD40"/>
    <property type="match status" value="7"/>
</dbReference>
<dbReference type="InterPro" id="IPR036322">
    <property type="entry name" value="WD40_repeat_dom_sf"/>
</dbReference>
<feature type="repeat" description="WD" evidence="3">
    <location>
        <begin position="372"/>
        <end position="413"/>
    </location>
</feature>
<dbReference type="Proteomes" id="UP000290288">
    <property type="component" value="Unassembled WGS sequence"/>
</dbReference>
<dbReference type="PRINTS" id="PR00320">
    <property type="entry name" value="GPROTEINBRPT"/>
</dbReference>
<gene>
    <name evidence="4" type="ORF">EST38_g10334</name>
</gene>
<protein>
    <submittedName>
        <fullName evidence="4">Uncharacterized protein</fullName>
    </submittedName>
</protein>
<organism evidence="4 5">
    <name type="scientific">Candolleomyces aberdarensis</name>
    <dbReference type="NCBI Taxonomy" id="2316362"/>
    <lineage>
        <taxon>Eukaryota</taxon>
        <taxon>Fungi</taxon>
        <taxon>Dikarya</taxon>
        <taxon>Basidiomycota</taxon>
        <taxon>Agaricomycotina</taxon>
        <taxon>Agaricomycetes</taxon>
        <taxon>Agaricomycetidae</taxon>
        <taxon>Agaricales</taxon>
        <taxon>Agaricineae</taxon>
        <taxon>Psathyrellaceae</taxon>
        <taxon>Candolleomyces</taxon>
    </lineage>
</organism>
<dbReference type="CDD" id="cd00200">
    <property type="entry name" value="WD40"/>
    <property type="match status" value="1"/>
</dbReference>
<dbReference type="Gene3D" id="2.130.10.10">
    <property type="entry name" value="YVTN repeat-like/Quinoprotein amine dehydrogenase"/>
    <property type="match status" value="3"/>
</dbReference>
<dbReference type="PROSITE" id="PS00678">
    <property type="entry name" value="WD_REPEATS_1"/>
    <property type="match status" value="5"/>
</dbReference>
<feature type="repeat" description="WD" evidence="3">
    <location>
        <begin position="458"/>
        <end position="490"/>
    </location>
</feature>
<feature type="repeat" description="WD" evidence="3">
    <location>
        <begin position="415"/>
        <end position="456"/>
    </location>
</feature>
<dbReference type="PANTHER" id="PTHR22847:SF637">
    <property type="entry name" value="WD REPEAT DOMAIN 5B"/>
    <property type="match status" value="1"/>
</dbReference>
<dbReference type="EMBL" id="SDEE01000543">
    <property type="protein sequence ID" value="RXW15516.1"/>
    <property type="molecule type" value="Genomic_DNA"/>
</dbReference>
<evidence type="ECO:0000256" key="3">
    <source>
        <dbReference type="PROSITE-ProRule" id="PRU00221"/>
    </source>
</evidence>
<proteinExistence type="predicted"/>
<evidence type="ECO:0000256" key="2">
    <source>
        <dbReference type="ARBA" id="ARBA00022737"/>
    </source>
</evidence>
<dbReference type="OrthoDB" id="6262491at2759"/>
<keyword evidence="5" id="KW-1185">Reference proteome</keyword>
<evidence type="ECO:0000313" key="5">
    <source>
        <dbReference type="Proteomes" id="UP000290288"/>
    </source>
</evidence>
<name>A0A4Q2DA30_9AGAR</name>
<dbReference type="SUPFAM" id="SSF50978">
    <property type="entry name" value="WD40 repeat-like"/>
    <property type="match status" value="1"/>
</dbReference>
<dbReference type="GO" id="GO:1990234">
    <property type="term" value="C:transferase complex"/>
    <property type="evidence" value="ECO:0007669"/>
    <property type="project" value="UniProtKB-ARBA"/>
</dbReference>